<dbReference type="Proteomes" id="UP000219338">
    <property type="component" value="Unassembled WGS sequence"/>
</dbReference>
<reference evidence="2" key="1">
    <citation type="journal article" date="2017" name="Nat. Ecol. Evol.">
        <title>Genome expansion and lineage-specific genetic innovations in the forest pathogenic fungi Armillaria.</title>
        <authorList>
            <person name="Sipos G."/>
            <person name="Prasanna A.N."/>
            <person name="Walter M.C."/>
            <person name="O'Connor E."/>
            <person name="Balint B."/>
            <person name="Krizsan K."/>
            <person name="Kiss B."/>
            <person name="Hess J."/>
            <person name="Varga T."/>
            <person name="Slot J."/>
            <person name="Riley R."/>
            <person name="Boka B."/>
            <person name="Rigling D."/>
            <person name="Barry K."/>
            <person name="Lee J."/>
            <person name="Mihaltcheva S."/>
            <person name="LaButti K."/>
            <person name="Lipzen A."/>
            <person name="Waldron R."/>
            <person name="Moloney N.M."/>
            <person name="Sperisen C."/>
            <person name="Kredics L."/>
            <person name="Vagvoelgyi C."/>
            <person name="Patrignani A."/>
            <person name="Fitzpatrick D."/>
            <person name="Nagy I."/>
            <person name="Doyle S."/>
            <person name="Anderson J.B."/>
            <person name="Grigoriev I.V."/>
            <person name="Gueldener U."/>
            <person name="Muensterkoetter M."/>
            <person name="Nagy L.G."/>
        </authorList>
    </citation>
    <scope>NUCLEOTIDE SEQUENCE [LARGE SCALE GENOMIC DNA]</scope>
    <source>
        <strain evidence="2">C18/9</strain>
    </source>
</reference>
<protein>
    <submittedName>
        <fullName evidence="1">Uncharacterized protein</fullName>
    </submittedName>
</protein>
<gene>
    <name evidence="1" type="ORF">ARMOST_17404</name>
</gene>
<name>A0A284RYV9_ARMOS</name>
<evidence type="ECO:0000313" key="1">
    <source>
        <dbReference type="EMBL" id="SJL13953.1"/>
    </source>
</evidence>
<keyword evidence="2" id="KW-1185">Reference proteome</keyword>
<sequence length="70" mass="8025">MVYQTSENKTKAASGLVICNYDDHKVTNTYLSPSNITSPREMEDWEVPVSEIRDWTYTLIDLFGYGNSTQ</sequence>
<dbReference type="EMBL" id="FUEG01000022">
    <property type="protein sequence ID" value="SJL13953.1"/>
    <property type="molecule type" value="Genomic_DNA"/>
</dbReference>
<proteinExistence type="predicted"/>
<organism evidence="1 2">
    <name type="scientific">Armillaria ostoyae</name>
    <name type="common">Armillaria root rot fungus</name>
    <dbReference type="NCBI Taxonomy" id="47428"/>
    <lineage>
        <taxon>Eukaryota</taxon>
        <taxon>Fungi</taxon>
        <taxon>Dikarya</taxon>
        <taxon>Basidiomycota</taxon>
        <taxon>Agaricomycotina</taxon>
        <taxon>Agaricomycetes</taxon>
        <taxon>Agaricomycetidae</taxon>
        <taxon>Agaricales</taxon>
        <taxon>Marasmiineae</taxon>
        <taxon>Physalacriaceae</taxon>
        <taxon>Armillaria</taxon>
    </lineage>
</organism>
<dbReference type="OrthoDB" id="3094362at2759"/>
<accession>A0A284RYV9</accession>
<evidence type="ECO:0000313" key="2">
    <source>
        <dbReference type="Proteomes" id="UP000219338"/>
    </source>
</evidence>
<dbReference type="AlphaFoldDB" id="A0A284RYV9"/>